<keyword evidence="2" id="KW-0808">Transferase</keyword>
<evidence type="ECO:0000313" key="3">
    <source>
        <dbReference type="Proteomes" id="UP000050326"/>
    </source>
</evidence>
<comment type="caution">
    <text evidence="2">The sequence shown here is derived from an EMBL/GenBank/DDBJ whole genome shotgun (WGS) entry which is preliminary data.</text>
</comment>
<dbReference type="PROSITE" id="PS51186">
    <property type="entry name" value="GNAT"/>
    <property type="match status" value="1"/>
</dbReference>
<dbReference type="InterPro" id="IPR000182">
    <property type="entry name" value="GNAT_dom"/>
</dbReference>
<keyword evidence="3" id="KW-1185">Reference proteome</keyword>
<dbReference type="AlphaFoldDB" id="A0A0P8WVI9"/>
<reference evidence="2 3" key="1">
    <citation type="submission" date="2015-09" db="EMBL/GenBank/DDBJ databases">
        <title>Genome sequence of Oxobacter pfennigii DSM 3222.</title>
        <authorList>
            <person name="Poehlein A."/>
            <person name="Bengelsdorf F.R."/>
            <person name="Schiel-Bengelsdorf B."/>
            <person name="Duerre P."/>
            <person name="Daniel R."/>
        </authorList>
    </citation>
    <scope>NUCLEOTIDE SEQUENCE [LARGE SCALE GENOMIC DNA]</scope>
    <source>
        <strain evidence="2 3">DSM 3222</strain>
    </source>
</reference>
<dbReference type="EMBL" id="LKET01000068">
    <property type="protein sequence ID" value="KPU42253.1"/>
    <property type="molecule type" value="Genomic_DNA"/>
</dbReference>
<feature type="domain" description="N-acetyltransferase" evidence="1">
    <location>
        <begin position="21"/>
        <end position="175"/>
    </location>
</feature>
<dbReference type="Pfam" id="PF13420">
    <property type="entry name" value="Acetyltransf_4"/>
    <property type="match status" value="1"/>
</dbReference>
<dbReference type="Proteomes" id="UP000050326">
    <property type="component" value="Unassembled WGS sequence"/>
</dbReference>
<name>A0A0P8WVI9_9CLOT</name>
<dbReference type="STRING" id="36849.OXPF_40370"/>
<sequence>MQILLENGDFMLSLFIKDGNLTIKDIEKKQLSVIAQWLNGSNIQYKYSMGINKPITLEEVNENYLETLINAHEFFLSININEQFIGFVKGRIDYRDEGEVWIMSLLIDRPYQNNGLGKKILDLLTKEFNDKLDIKNFYACIVNDSIHVKYFWEKNGFNVHRVTKGYFTIDDKNYDLVILHKQYKKQYYRQKMVL</sequence>
<dbReference type="CDD" id="cd04301">
    <property type="entry name" value="NAT_SF"/>
    <property type="match status" value="1"/>
</dbReference>
<dbReference type="SUPFAM" id="SSF55729">
    <property type="entry name" value="Acyl-CoA N-acyltransferases (Nat)"/>
    <property type="match status" value="1"/>
</dbReference>
<evidence type="ECO:0000259" key="1">
    <source>
        <dbReference type="PROSITE" id="PS51186"/>
    </source>
</evidence>
<protein>
    <submittedName>
        <fullName evidence="2">Acetyltransferase (GNAT) family protein</fullName>
    </submittedName>
</protein>
<organism evidence="2 3">
    <name type="scientific">Oxobacter pfennigii</name>
    <dbReference type="NCBI Taxonomy" id="36849"/>
    <lineage>
        <taxon>Bacteria</taxon>
        <taxon>Bacillati</taxon>
        <taxon>Bacillota</taxon>
        <taxon>Clostridia</taxon>
        <taxon>Eubacteriales</taxon>
        <taxon>Clostridiaceae</taxon>
        <taxon>Oxobacter</taxon>
    </lineage>
</organism>
<accession>A0A0P8WVI9</accession>
<evidence type="ECO:0000313" key="2">
    <source>
        <dbReference type="EMBL" id="KPU42253.1"/>
    </source>
</evidence>
<dbReference type="InterPro" id="IPR016181">
    <property type="entry name" value="Acyl_CoA_acyltransferase"/>
</dbReference>
<dbReference type="Gene3D" id="3.40.630.30">
    <property type="match status" value="1"/>
</dbReference>
<gene>
    <name evidence="2" type="ORF">OXPF_40370</name>
</gene>
<dbReference type="GO" id="GO:0016747">
    <property type="term" value="F:acyltransferase activity, transferring groups other than amino-acyl groups"/>
    <property type="evidence" value="ECO:0007669"/>
    <property type="project" value="InterPro"/>
</dbReference>
<proteinExistence type="predicted"/>